<feature type="domain" description="Mop" evidence="11">
    <location>
        <begin position="292"/>
        <end position="355"/>
    </location>
</feature>
<dbReference type="EMBL" id="CP098747">
    <property type="protein sequence ID" value="USG59956.1"/>
    <property type="molecule type" value="Genomic_DNA"/>
</dbReference>
<dbReference type="SUPFAM" id="SSF50331">
    <property type="entry name" value="MOP-like"/>
    <property type="match status" value="1"/>
</dbReference>
<feature type="domain" description="ABC transporter" evidence="10">
    <location>
        <begin position="1"/>
        <end position="232"/>
    </location>
</feature>
<evidence type="ECO:0000256" key="6">
    <source>
        <dbReference type="ARBA" id="ARBA00022840"/>
    </source>
</evidence>
<dbReference type="PANTHER" id="PTHR43514">
    <property type="entry name" value="ABC TRANSPORTER I FAMILY MEMBER 10"/>
    <property type="match status" value="1"/>
</dbReference>
<evidence type="ECO:0000256" key="3">
    <source>
        <dbReference type="ARBA" id="ARBA00022505"/>
    </source>
</evidence>
<evidence type="ECO:0000313" key="12">
    <source>
        <dbReference type="EMBL" id="USG59956.1"/>
    </source>
</evidence>
<evidence type="ECO:0000259" key="10">
    <source>
        <dbReference type="PROSITE" id="PS50893"/>
    </source>
</evidence>
<keyword evidence="3 9" id="KW-0500">Molybdenum</keyword>
<dbReference type="NCBIfam" id="TIGR02142">
    <property type="entry name" value="modC_ABC"/>
    <property type="match status" value="1"/>
</dbReference>
<dbReference type="Gene3D" id="3.40.50.300">
    <property type="entry name" value="P-loop containing nucleotide triphosphate hydrolases"/>
    <property type="match status" value="1"/>
</dbReference>
<dbReference type="Pfam" id="PF00005">
    <property type="entry name" value="ABC_tran"/>
    <property type="match status" value="1"/>
</dbReference>
<dbReference type="GO" id="GO:0005524">
    <property type="term" value="F:ATP binding"/>
    <property type="evidence" value="ECO:0007669"/>
    <property type="project" value="UniProtKB-KW"/>
</dbReference>
<dbReference type="SUPFAM" id="SSF52540">
    <property type="entry name" value="P-loop containing nucleoside triphosphate hydrolases"/>
    <property type="match status" value="1"/>
</dbReference>
<reference evidence="12" key="1">
    <citation type="submission" date="2022-06" db="EMBL/GenBank/DDBJ databases">
        <title>Sneathiella actinostolidae sp. nov., isolated from a sea anemonein the Western Pacific Ocean.</title>
        <authorList>
            <person name="Wei M.J."/>
        </authorList>
    </citation>
    <scope>NUCLEOTIDE SEQUENCE</scope>
    <source>
        <strain evidence="12">PHK-P5</strain>
    </source>
</reference>
<dbReference type="InterPro" id="IPR050334">
    <property type="entry name" value="Molybdenum_import_ModC"/>
</dbReference>
<accession>A0ABY4VZA0</accession>
<dbReference type="Proteomes" id="UP001056291">
    <property type="component" value="Chromosome"/>
</dbReference>
<evidence type="ECO:0000256" key="9">
    <source>
        <dbReference type="PROSITE-ProRule" id="PRU01213"/>
    </source>
</evidence>
<evidence type="ECO:0000256" key="5">
    <source>
        <dbReference type="ARBA" id="ARBA00022741"/>
    </source>
</evidence>
<evidence type="ECO:0000259" key="11">
    <source>
        <dbReference type="PROSITE" id="PS51866"/>
    </source>
</evidence>
<evidence type="ECO:0000313" key="13">
    <source>
        <dbReference type="Proteomes" id="UP001056291"/>
    </source>
</evidence>
<keyword evidence="6 12" id="KW-0067">ATP-binding</keyword>
<evidence type="ECO:0000256" key="2">
    <source>
        <dbReference type="ARBA" id="ARBA00022475"/>
    </source>
</evidence>
<dbReference type="Pfam" id="PF03459">
    <property type="entry name" value="TOBE"/>
    <property type="match status" value="1"/>
</dbReference>
<organism evidence="12 13">
    <name type="scientific">Sneathiella marina</name>
    <dbReference type="NCBI Taxonomy" id="2950108"/>
    <lineage>
        <taxon>Bacteria</taxon>
        <taxon>Pseudomonadati</taxon>
        <taxon>Pseudomonadota</taxon>
        <taxon>Alphaproteobacteria</taxon>
        <taxon>Sneathiellales</taxon>
        <taxon>Sneathiellaceae</taxon>
        <taxon>Sneathiella</taxon>
    </lineage>
</organism>
<name>A0ABY4VZA0_9PROT</name>
<evidence type="ECO:0000256" key="1">
    <source>
        <dbReference type="ARBA" id="ARBA00022448"/>
    </source>
</evidence>
<gene>
    <name evidence="12" type="primary">modC</name>
    <name evidence="12" type="ORF">NBZ79_12290</name>
</gene>
<evidence type="ECO:0000256" key="4">
    <source>
        <dbReference type="ARBA" id="ARBA00022519"/>
    </source>
</evidence>
<keyword evidence="13" id="KW-1185">Reference proteome</keyword>
<keyword evidence="7" id="KW-1278">Translocase</keyword>
<protein>
    <submittedName>
        <fullName evidence="12">Molybdenum ABC transporter ATP-binding protein</fullName>
    </submittedName>
</protein>
<keyword evidence="5" id="KW-0547">Nucleotide-binding</keyword>
<dbReference type="RefSeq" id="WP_251932726.1">
    <property type="nucleotide sequence ID" value="NZ_CP098747.1"/>
</dbReference>
<sequence>MLDVHLKKQFDSFNLDATFSAGPGITALFGPSGAGKSTIGKMLGGMLAPSEGHIAIDGHMVFDSSSRLNTAAYKREIGFVFQEHRLFPHYTVRGNLKYGSRRRRDGTPTFKFDEIVSLLDLRQVLDRRPNTLSGGEQQRVAVARALLSNPRILVMDEPLSSLDDARKNEILQLLETLKRELNPTILYISHSISEISRLADSLVLIDKGEIKGFGPLEETLNRLDLFPFSGGYDAGSVVTATVARHDTTYQMSELETAGGRLFIPGCKTAVGAKLRLRIRARDVAISMSEPSDISILNRFKGTLSDHRSGADGMEELLLDVGFPLTARITRQSYEQLNLTVGCSLWALVKSVTISA</sequence>
<dbReference type="PROSITE" id="PS51866">
    <property type="entry name" value="MOP"/>
    <property type="match status" value="1"/>
</dbReference>
<dbReference type="PANTHER" id="PTHR43514:SF4">
    <property type="entry name" value="ABC TRANSPORTER I FAMILY MEMBER 10"/>
    <property type="match status" value="1"/>
</dbReference>
<evidence type="ECO:0000256" key="7">
    <source>
        <dbReference type="ARBA" id="ARBA00022967"/>
    </source>
</evidence>
<dbReference type="InterPro" id="IPR017871">
    <property type="entry name" value="ABC_transporter-like_CS"/>
</dbReference>
<keyword evidence="4" id="KW-0997">Cell inner membrane</keyword>
<dbReference type="InterPro" id="IPR011868">
    <property type="entry name" value="ModC_ABC_ATP-bd"/>
</dbReference>
<dbReference type="InterPro" id="IPR004606">
    <property type="entry name" value="Mop_domain"/>
</dbReference>
<keyword evidence="2" id="KW-1003">Cell membrane</keyword>
<proteinExistence type="predicted"/>
<dbReference type="InterPro" id="IPR008995">
    <property type="entry name" value="Mo/tungstate-bd_C_term_dom"/>
</dbReference>
<keyword evidence="1" id="KW-0813">Transport</keyword>
<dbReference type="InterPro" id="IPR003439">
    <property type="entry name" value="ABC_transporter-like_ATP-bd"/>
</dbReference>
<dbReference type="SMART" id="SM00382">
    <property type="entry name" value="AAA"/>
    <property type="match status" value="1"/>
</dbReference>
<dbReference type="InterPro" id="IPR027417">
    <property type="entry name" value="P-loop_NTPase"/>
</dbReference>
<dbReference type="PROSITE" id="PS00211">
    <property type="entry name" value="ABC_TRANSPORTER_1"/>
    <property type="match status" value="1"/>
</dbReference>
<keyword evidence="8" id="KW-0472">Membrane</keyword>
<dbReference type="PROSITE" id="PS50893">
    <property type="entry name" value="ABC_TRANSPORTER_2"/>
    <property type="match status" value="1"/>
</dbReference>
<dbReference type="Gene3D" id="2.40.50.100">
    <property type="match status" value="1"/>
</dbReference>
<evidence type="ECO:0000256" key="8">
    <source>
        <dbReference type="ARBA" id="ARBA00023136"/>
    </source>
</evidence>
<dbReference type="InterPro" id="IPR003593">
    <property type="entry name" value="AAA+_ATPase"/>
</dbReference>
<dbReference type="InterPro" id="IPR005116">
    <property type="entry name" value="Transp-assoc_OB_typ1"/>
</dbReference>